<dbReference type="AlphaFoldDB" id="A0A6G0T949"/>
<comment type="caution">
    <text evidence="3">The sequence shown here is derived from an EMBL/GenBank/DDBJ whole genome shotgun (WGS) entry which is preliminary data.</text>
</comment>
<feature type="compositionally biased region" description="Acidic residues" evidence="1">
    <location>
        <begin position="303"/>
        <end position="316"/>
    </location>
</feature>
<dbReference type="PANTHER" id="PTHR47266">
    <property type="entry name" value="ENDONUCLEASE-RELATED"/>
    <property type="match status" value="1"/>
</dbReference>
<feature type="domain" description="Integrase catalytic" evidence="2">
    <location>
        <begin position="148"/>
        <end position="240"/>
    </location>
</feature>
<protein>
    <recommendedName>
        <fullName evidence="2">Integrase catalytic domain-containing protein</fullName>
    </recommendedName>
</protein>
<dbReference type="InterPro" id="IPR052160">
    <property type="entry name" value="Gypsy_RT_Integrase-like"/>
</dbReference>
<keyword evidence="4" id="KW-1185">Reference proteome</keyword>
<dbReference type="InterPro" id="IPR012337">
    <property type="entry name" value="RNaseH-like_sf"/>
</dbReference>
<gene>
    <name evidence="3" type="ORF">AGLY_013687</name>
</gene>
<name>A0A6G0T949_APHGL</name>
<dbReference type="Proteomes" id="UP000475862">
    <property type="component" value="Unassembled WGS sequence"/>
</dbReference>
<proteinExistence type="predicted"/>
<feature type="compositionally biased region" description="Basic and acidic residues" evidence="1">
    <location>
        <begin position="317"/>
        <end position="342"/>
    </location>
</feature>
<dbReference type="GO" id="GO:0003676">
    <property type="term" value="F:nucleic acid binding"/>
    <property type="evidence" value="ECO:0007669"/>
    <property type="project" value="InterPro"/>
</dbReference>
<dbReference type="Gene3D" id="1.10.340.70">
    <property type="match status" value="1"/>
</dbReference>
<dbReference type="SUPFAM" id="SSF53098">
    <property type="entry name" value="Ribonuclease H-like"/>
    <property type="match status" value="1"/>
</dbReference>
<sequence length="362" mass="42998">MAPKRRCKFNETLQSEFKFIKKVEADNDYDVYCTICSNKETWTNQQKTSLEKYLIKNEMLYRTVDKKELWEVLNSMRKSITVKFHDLSDYFAIDHNVSKIKEKYYFPKMRRYVKYHINVYPECLLRKIPRGKRPRELHPITPGKQPFEMVNMDHVGPFLRSTKGNNFVLSIVQHSLICVRHPQANGQVKRVNATLVTVIQANMITERSWDRELAIVEYQLNNSYNKTIGDTPFKVLYGYYANFVDGELSSMVVPDQGVQNVRTVQEKVREKIMAEHQQWKLRENLNYSTKAHVSKLKAYHLPEEEDDYEDDEDKPETEESHLEEDKETLIQDQEDNHNDHPFLKTIIFNINSLRKAERDYRS</sequence>
<organism evidence="3 4">
    <name type="scientific">Aphis glycines</name>
    <name type="common">Soybean aphid</name>
    <dbReference type="NCBI Taxonomy" id="307491"/>
    <lineage>
        <taxon>Eukaryota</taxon>
        <taxon>Metazoa</taxon>
        <taxon>Ecdysozoa</taxon>
        <taxon>Arthropoda</taxon>
        <taxon>Hexapoda</taxon>
        <taxon>Insecta</taxon>
        <taxon>Pterygota</taxon>
        <taxon>Neoptera</taxon>
        <taxon>Paraneoptera</taxon>
        <taxon>Hemiptera</taxon>
        <taxon>Sternorrhyncha</taxon>
        <taxon>Aphidomorpha</taxon>
        <taxon>Aphidoidea</taxon>
        <taxon>Aphididae</taxon>
        <taxon>Aphidini</taxon>
        <taxon>Aphis</taxon>
        <taxon>Aphis</taxon>
    </lineage>
</organism>
<dbReference type="OrthoDB" id="6625139at2759"/>
<feature type="region of interest" description="Disordered" evidence="1">
    <location>
        <begin position="299"/>
        <end position="342"/>
    </location>
</feature>
<dbReference type="InterPro" id="IPR036397">
    <property type="entry name" value="RNaseH_sf"/>
</dbReference>
<dbReference type="GO" id="GO:0015074">
    <property type="term" value="P:DNA integration"/>
    <property type="evidence" value="ECO:0007669"/>
    <property type="project" value="InterPro"/>
</dbReference>
<dbReference type="InterPro" id="IPR001584">
    <property type="entry name" value="Integrase_cat-core"/>
</dbReference>
<evidence type="ECO:0000313" key="4">
    <source>
        <dbReference type="Proteomes" id="UP000475862"/>
    </source>
</evidence>
<dbReference type="EMBL" id="VYZN01000054">
    <property type="protein sequence ID" value="KAE9527039.1"/>
    <property type="molecule type" value="Genomic_DNA"/>
</dbReference>
<evidence type="ECO:0000256" key="1">
    <source>
        <dbReference type="SAM" id="MobiDB-lite"/>
    </source>
</evidence>
<accession>A0A6G0T949</accession>
<evidence type="ECO:0000259" key="2">
    <source>
        <dbReference type="PROSITE" id="PS50994"/>
    </source>
</evidence>
<dbReference type="InterPro" id="IPR041588">
    <property type="entry name" value="Integrase_H2C2"/>
</dbReference>
<dbReference type="PROSITE" id="PS50994">
    <property type="entry name" value="INTEGRASE"/>
    <property type="match status" value="1"/>
</dbReference>
<dbReference type="Pfam" id="PF17921">
    <property type="entry name" value="Integrase_H2C2"/>
    <property type="match status" value="1"/>
</dbReference>
<dbReference type="Gene3D" id="3.30.420.10">
    <property type="entry name" value="Ribonuclease H-like superfamily/Ribonuclease H"/>
    <property type="match status" value="1"/>
</dbReference>
<reference evidence="3 4" key="1">
    <citation type="submission" date="2019-08" db="EMBL/GenBank/DDBJ databases">
        <title>The genome of the soybean aphid Biotype 1, its phylome, world population structure and adaptation to the North American continent.</title>
        <authorList>
            <person name="Giordano R."/>
            <person name="Donthu R.K."/>
            <person name="Hernandez A.G."/>
            <person name="Wright C.L."/>
            <person name="Zimin A.V."/>
        </authorList>
    </citation>
    <scope>NUCLEOTIDE SEQUENCE [LARGE SCALE GENOMIC DNA]</scope>
    <source>
        <tissue evidence="3">Whole aphids</tissue>
    </source>
</reference>
<evidence type="ECO:0000313" key="3">
    <source>
        <dbReference type="EMBL" id="KAE9527039.1"/>
    </source>
</evidence>